<evidence type="ECO:0000259" key="1">
    <source>
        <dbReference type="PROSITE" id="PS50097"/>
    </source>
</evidence>
<dbReference type="Pfam" id="PF00651">
    <property type="entry name" value="BTB"/>
    <property type="match status" value="1"/>
</dbReference>
<dbReference type="Gene3D" id="1.25.40.420">
    <property type="match status" value="1"/>
</dbReference>
<dbReference type="InterPro" id="IPR000210">
    <property type="entry name" value="BTB/POZ_dom"/>
</dbReference>
<evidence type="ECO:0000313" key="3">
    <source>
        <dbReference type="Proteomes" id="UP000887013"/>
    </source>
</evidence>
<comment type="caution">
    <text evidence="2">The sequence shown here is derived from an EMBL/GenBank/DDBJ whole genome shotgun (WGS) entry which is preliminary data.</text>
</comment>
<dbReference type="OrthoDB" id="45365at2759"/>
<dbReference type="InterPro" id="IPR011333">
    <property type="entry name" value="SKP1/BTB/POZ_sf"/>
</dbReference>
<dbReference type="SMART" id="SM00225">
    <property type="entry name" value="BTB"/>
    <property type="match status" value="1"/>
</dbReference>
<organism evidence="2 3">
    <name type="scientific">Nephila pilipes</name>
    <name type="common">Giant wood spider</name>
    <name type="synonym">Nephila maculata</name>
    <dbReference type="NCBI Taxonomy" id="299642"/>
    <lineage>
        <taxon>Eukaryota</taxon>
        <taxon>Metazoa</taxon>
        <taxon>Ecdysozoa</taxon>
        <taxon>Arthropoda</taxon>
        <taxon>Chelicerata</taxon>
        <taxon>Arachnida</taxon>
        <taxon>Araneae</taxon>
        <taxon>Araneomorphae</taxon>
        <taxon>Entelegynae</taxon>
        <taxon>Araneoidea</taxon>
        <taxon>Nephilidae</taxon>
        <taxon>Nephila</taxon>
    </lineage>
</organism>
<dbReference type="SMART" id="SM00875">
    <property type="entry name" value="BACK"/>
    <property type="match status" value="1"/>
</dbReference>
<reference evidence="2" key="1">
    <citation type="submission" date="2020-08" db="EMBL/GenBank/DDBJ databases">
        <title>Multicomponent nature underlies the extraordinary mechanical properties of spider dragline silk.</title>
        <authorList>
            <person name="Kono N."/>
            <person name="Nakamura H."/>
            <person name="Mori M."/>
            <person name="Yoshida Y."/>
            <person name="Ohtoshi R."/>
            <person name="Malay A.D."/>
            <person name="Moran D.A.P."/>
            <person name="Tomita M."/>
            <person name="Numata K."/>
            <person name="Arakawa K."/>
        </authorList>
    </citation>
    <scope>NUCLEOTIDE SEQUENCE</scope>
</reference>
<name>A0A8X6UEL8_NEPPI</name>
<dbReference type="PANTHER" id="PTHR45774:SF3">
    <property type="entry name" value="BTB (POZ) DOMAIN-CONTAINING 2B-RELATED"/>
    <property type="match status" value="1"/>
</dbReference>
<gene>
    <name evidence="2" type="primary">BTBD6</name>
    <name evidence="2" type="ORF">NPIL_592481</name>
</gene>
<accession>A0A8X6UEL8</accession>
<feature type="domain" description="BTB" evidence="1">
    <location>
        <begin position="37"/>
        <end position="105"/>
    </location>
</feature>
<dbReference type="Pfam" id="PF07707">
    <property type="entry name" value="BACK"/>
    <property type="match status" value="1"/>
</dbReference>
<keyword evidence="3" id="KW-1185">Reference proteome</keyword>
<sequence length="529" mass="60072">MFWKEFSESQIMQANTKNGRTGLVARTAALLNSSVLSDVEIHVKDDTGNFRTFYAHKLILAIAGNGFVDLYSTANSKRINIFDSSPDTVYSMLKYLYTDEINLLCMEDAMNLFKLAKRFSVTDLEKICSKYILQGDINLDNLFAKYECALSLNFSDLLQSCQKLIETNTKAVFSSKGFGEASFTVIEDILKNTCLNVSSELDVIHAVYKWSEYECRRKGRPTEKPCIRDAIDPLLKHLRFLSLTADEFCDFVEKYSIFTSYESSLITRKILQPRHDIKLPEYFCTITTPRQPYYNAQNNHINYKQDFADFSSGKLHNTEKLDIAKWEDSLSFQNKPESPVSAPPKIDASIFQFNLTKKFTPVLKVMPQNVNVRRTFDFPLEELQRGIAFTCVKDVKCNAGIRMLRGSISVHGIELKIADLKSSPNESIEVLSCISGNFPAKVDTHELKLKNSTITLTFPEPFKILSNNAIGIEITIEDLHLHRCFTCREQIYEINCGLNVAAEISIKSNQSNGSDNSLFLISRIIYSTP</sequence>
<dbReference type="Proteomes" id="UP000887013">
    <property type="component" value="Unassembled WGS sequence"/>
</dbReference>
<dbReference type="AlphaFoldDB" id="A0A8X6UEL8"/>
<dbReference type="Gene3D" id="3.30.710.10">
    <property type="entry name" value="Potassium Channel Kv1.1, Chain A"/>
    <property type="match status" value="1"/>
</dbReference>
<dbReference type="PANTHER" id="PTHR45774">
    <property type="entry name" value="BTB/POZ DOMAIN-CONTAINING"/>
    <property type="match status" value="1"/>
</dbReference>
<dbReference type="SUPFAM" id="SSF54695">
    <property type="entry name" value="POZ domain"/>
    <property type="match status" value="1"/>
</dbReference>
<evidence type="ECO:0000313" key="2">
    <source>
        <dbReference type="EMBL" id="GFU06567.1"/>
    </source>
</evidence>
<dbReference type="InterPro" id="IPR011705">
    <property type="entry name" value="BACK"/>
</dbReference>
<proteinExistence type="predicted"/>
<dbReference type="EMBL" id="BMAW01028255">
    <property type="protein sequence ID" value="GFU06567.1"/>
    <property type="molecule type" value="Genomic_DNA"/>
</dbReference>
<dbReference type="PROSITE" id="PS50097">
    <property type="entry name" value="BTB"/>
    <property type="match status" value="1"/>
</dbReference>
<protein>
    <recommendedName>
        <fullName evidence="1">BTB domain-containing protein</fullName>
    </recommendedName>
</protein>